<dbReference type="InterPro" id="IPR027799">
    <property type="entry name" value="Rtf2_RING-finger"/>
</dbReference>
<evidence type="ECO:0000256" key="1">
    <source>
        <dbReference type="ARBA" id="ARBA00009885"/>
    </source>
</evidence>
<reference key="2">
    <citation type="submission" date="2011-10" db="EMBL/GenBank/DDBJ databases">
        <title>The genome and transcriptome sequence of Clonorchis sinensis provide insights into the carcinogenic liver fluke.</title>
        <authorList>
            <person name="Wang X."/>
            <person name="Huang Y."/>
            <person name="Chen W."/>
            <person name="Liu H."/>
            <person name="Guo L."/>
            <person name="Chen Y."/>
            <person name="Luo F."/>
            <person name="Zhou W."/>
            <person name="Sun J."/>
            <person name="Mao Q."/>
            <person name="Liang P."/>
            <person name="Zhou C."/>
            <person name="Tian Y."/>
            <person name="Men J."/>
            <person name="Lv X."/>
            <person name="Huang L."/>
            <person name="Zhou J."/>
            <person name="Hu Y."/>
            <person name="Li R."/>
            <person name="Zhang F."/>
            <person name="Lei H."/>
            <person name="Li X."/>
            <person name="Hu X."/>
            <person name="Liang C."/>
            <person name="Xu J."/>
            <person name="Wu Z."/>
            <person name="Yu X."/>
        </authorList>
    </citation>
    <scope>NUCLEOTIDE SEQUENCE</scope>
    <source>
        <strain>Henan</strain>
    </source>
</reference>
<feature type="compositionally biased region" description="Basic and acidic residues" evidence="4">
    <location>
        <begin position="328"/>
        <end position="342"/>
    </location>
</feature>
<feature type="compositionally biased region" description="Polar residues" evidence="4">
    <location>
        <begin position="346"/>
        <end position="369"/>
    </location>
</feature>
<protein>
    <recommendedName>
        <fullName evidence="2">Replication termination factor 2</fullName>
    </recommendedName>
    <alternativeName>
        <fullName evidence="3">Replication termination factor 2 domain-containing protein 1</fullName>
    </alternativeName>
</protein>
<proteinExistence type="inferred from homology"/>
<evidence type="ECO:0000256" key="4">
    <source>
        <dbReference type="SAM" id="MobiDB-lite"/>
    </source>
</evidence>
<dbReference type="Proteomes" id="UP000008909">
    <property type="component" value="Unassembled WGS sequence"/>
</dbReference>
<name>G7YA93_CLOSI</name>
<organism evidence="5 6">
    <name type="scientific">Clonorchis sinensis</name>
    <name type="common">Chinese liver fluke</name>
    <dbReference type="NCBI Taxonomy" id="79923"/>
    <lineage>
        <taxon>Eukaryota</taxon>
        <taxon>Metazoa</taxon>
        <taxon>Spiralia</taxon>
        <taxon>Lophotrochozoa</taxon>
        <taxon>Platyhelminthes</taxon>
        <taxon>Trematoda</taxon>
        <taxon>Digenea</taxon>
        <taxon>Opisthorchiida</taxon>
        <taxon>Opisthorchiata</taxon>
        <taxon>Opisthorchiidae</taxon>
        <taxon>Clonorchis</taxon>
    </lineage>
</organism>
<dbReference type="PANTHER" id="PTHR12775:SF0">
    <property type="entry name" value="REPLICATION TERMINATION FACTOR 2"/>
    <property type="match status" value="1"/>
</dbReference>
<reference evidence="5" key="1">
    <citation type="journal article" date="2011" name="Genome Biol.">
        <title>The draft genome of the carcinogenic human liver fluke Clonorchis sinensis.</title>
        <authorList>
            <person name="Wang X."/>
            <person name="Chen W."/>
            <person name="Huang Y."/>
            <person name="Sun J."/>
            <person name="Men J."/>
            <person name="Liu H."/>
            <person name="Luo F."/>
            <person name="Guo L."/>
            <person name="Lv X."/>
            <person name="Deng C."/>
            <person name="Zhou C."/>
            <person name="Fan Y."/>
            <person name="Li X."/>
            <person name="Huang L."/>
            <person name="Hu Y."/>
            <person name="Liang C."/>
            <person name="Hu X."/>
            <person name="Xu J."/>
            <person name="Yu X."/>
        </authorList>
    </citation>
    <scope>NUCLEOTIDE SEQUENCE [LARGE SCALE GENOMIC DNA]</scope>
    <source>
        <strain evidence="5">Henan</strain>
    </source>
</reference>
<accession>G7YA93</accession>
<dbReference type="Pfam" id="PF04641">
    <property type="entry name" value="Rtf2"/>
    <property type="match status" value="1"/>
</dbReference>
<dbReference type="GO" id="GO:0006274">
    <property type="term" value="P:DNA replication termination"/>
    <property type="evidence" value="ECO:0007669"/>
    <property type="project" value="TreeGrafter"/>
</dbReference>
<feature type="region of interest" description="Disordered" evidence="4">
    <location>
        <begin position="308"/>
        <end position="369"/>
    </location>
</feature>
<dbReference type="PANTHER" id="PTHR12775">
    <property type="entry name" value="PROTEIN C20ORF43 HOMOLOG"/>
    <property type="match status" value="1"/>
</dbReference>
<evidence type="ECO:0000313" key="5">
    <source>
        <dbReference type="EMBL" id="GAA49877.1"/>
    </source>
</evidence>
<dbReference type="AlphaFoldDB" id="G7YA93"/>
<sequence length="399" mass="44668">MSFGGDSANSFVMHGEKGPEDITRIDAKKDLGIWLSPNLSFSLHLEKSAQKAFAVLRMIRRTFSRITRTDFQILYGAYVRPLLEYANPVVYSGRTKDVILIERVQRAATKMVAGLKSMDYETRLVVLDLFPLEYRRLRGDLILTYALFEQGLANSFELRYHPVWTPCLLLSTAPGRLYNKEAVINKLLNRSKLNNTADHVKKLKDVRELHLTVNAAYGETSDPLKDACGEFYCPVTGLEMCGVHAFIFLWSCGCVFAKKALEVVHDNRCMQCGTPFTASDVILLNPQTEEEIAVAQKRLEEYVAANGKAKKRSAPVNSDSSAAPAKQKPTEQKSKEDAKPDAESPQPGTSTAQPPTKSTKSIQEDPTASSVYKSLFTSSEEAKRQPKAHWVTYNPLYFR</sequence>
<evidence type="ECO:0000256" key="3">
    <source>
        <dbReference type="ARBA" id="ARBA00030367"/>
    </source>
</evidence>
<dbReference type="InterPro" id="IPR006735">
    <property type="entry name" value="Rtf2"/>
</dbReference>
<dbReference type="CDD" id="cd16653">
    <property type="entry name" value="RING-like_Rtf2"/>
    <property type="match status" value="1"/>
</dbReference>
<keyword evidence="6" id="KW-1185">Reference proteome</keyword>
<dbReference type="GO" id="GO:0005634">
    <property type="term" value="C:nucleus"/>
    <property type="evidence" value="ECO:0007669"/>
    <property type="project" value="TreeGrafter"/>
</dbReference>
<dbReference type="EMBL" id="DF142993">
    <property type="protein sequence ID" value="GAA49877.1"/>
    <property type="molecule type" value="Genomic_DNA"/>
</dbReference>
<gene>
    <name evidence="5" type="ORF">CLF_103727</name>
</gene>
<evidence type="ECO:0000256" key="2">
    <source>
        <dbReference type="ARBA" id="ARBA00015157"/>
    </source>
</evidence>
<comment type="similarity">
    <text evidence="1">Belongs to the rtf2 family.</text>
</comment>
<evidence type="ECO:0000313" key="6">
    <source>
        <dbReference type="Proteomes" id="UP000008909"/>
    </source>
</evidence>